<name>A0A9P7S2J7_9AGAR</name>
<sequence>MDKAKAKRLNQMQREKRDAKRLNHNGNQEDKERKVEKAGSDRPYRKALSLRPSIYEVPIEEKNVYVKEIVELLQYLTEVLAMNPSVEATDGSGLRSLYYFLQYVSSKRTVRDVR</sequence>
<evidence type="ECO:0000313" key="2">
    <source>
        <dbReference type="EMBL" id="KAG7093910.1"/>
    </source>
</evidence>
<dbReference type="Proteomes" id="UP001049176">
    <property type="component" value="Chromosome 4"/>
</dbReference>
<dbReference type="RefSeq" id="XP_043010380.1">
    <property type="nucleotide sequence ID" value="XM_043152294.1"/>
</dbReference>
<protein>
    <submittedName>
        <fullName evidence="2">Uncharacterized protein</fullName>
    </submittedName>
</protein>
<feature type="compositionally biased region" description="Basic and acidic residues" evidence="1">
    <location>
        <begin position="13"/>
        <end position="44"/>
    </location>
</feature>
<feature type="region of interest" description="Disordered" evidence="1">
    <location>
        <begin position="1"/>
        <end position="44"/>
    </location>
</feature>
<reference evidence="2" key="1">
    <citation type="journal article" date="2021" name="Genome Biol. Evol.">
        <title>The assembled and annotated genome of the fairy-ring fungus Marasmius oreades.</title>
        <authorList>
            <person name="Hiltunen M."/>
            <person name="Ament-Velasquez S.L."/>
            <person name="Johannesson H."/>
        </authorList>
    </citation>
    <scope>NUCLEOTIDE SEQUENCE</scope>
    <source>
        <strain evidence="2">03SP1</strain>
    </source>
</reference>
<evidence type="ECO:0000313" key="3">
    <source>
        <dbReference type="EMBL" id="KAG7093918.1"/>
    </source>
</evidence>
<evidence type="ECO:0000256" key="1">
    <source>
        <dbReference type="SAM" id="MobiDB-lite"/>
    </source>
</evidence>
<evidence type="ECO:0000313" key="4">
    <source>
        <dbReference type="Proteomes" id="UP001049176"/>
    </source>
</evidence>
<accession>A0A9P7S2J7</accession>
<organism evidence="2 4">
    <name type="scientific">Marasmius oreades</name>
    <name type="common">fairy-ring Marasmius</name>
    <dbReference type="NCBI Taxonomy" id="181124"/>
    <lineage>
        <taxon>Eukaryota</taxon>
        <taxon>Fungi</taxon>
        <taxon>Dikarya</taxon>
        <taxon>Basidiomycota</taxon>
        <taxon>Agaricomycotina</taxon>
        <taxon>Agaricomycetes</taxon>
        <taxon>Agaricomycetidae</taxon>
        <taxon>Agaricales</taxon>
        <taxon>Marasmiineae</taxon>
        <taxon>Marasmiaceae</taxon>
        <taxon>Marasmius</taxon>
    </lineage>
</organism>
<dbReference type="KEGG" id="more:E1B28_007546"/>
<proteinExistence type="predicted"/>
<gene>
    <name evidence="2" type="ORF">E1B28_007546</name>
    <name evidence="3" type="ORF">E1B28_007554</name>
</gene>
<comment type="caution">
    <text evidence="2">The sequence shown here is derived from an EMBL/GenBank/DDBJ whole genome shotgun (WGS) entry which is preliminary data.</text>
</comment>
<dbReference type="EMBL" id="CM032184">
    <property type="protein sequence ID" value="KAG7093918.1"/>
    <property type="molecule type" value="Genomic_DNA"/>
</dbReference>
<keyword evidence="4" id="KW-1185">Reference proteome</keyword>
<dbReference type="EMBL" id="CM032184">
    <property type="protein sequence ID" value="KAG7093910.1"/>
    <property type="molecule type" value="Genomic_DNA"/>
</dbReference>
<dbReference type="GeneID" id="66076622"/>
<dbReference type="AlphaFoldDB" id="A0A9P7S2J7"/>